<feature type="non-terminal residue" evidence="1">
    <location>
        <position position="1"/>
    </location>
</feature>
<protein>
    <submittedName>
        <fullName evidence="1">Uncharacterized protein</fullName>
    </submittedName>
</protein>
<organism evidence="1 2">
    <name type="scientific">Zopfia rhizophila CBS 207.26</name>
    <dbReference type="NCBI Taxonomy" id="1314779"/>
    <lineage>
        <taxon>Eukaryota</taxon>
        <taxon>Fungi</taxon>
        <taxon>Dikarya</taxon>
        <taxon>Ascomycota</taxon>
        <taxon>Pezizomycotina</taxon>
        <taxon>Dothideomycetes</taxon>
        <taxon>Dothideomycetes incertae sedis</taxon>
        <taxon>Zopfiaceae</taxon>
        <taxon>Zopfia</taxon>
    </lineage>
</organism>
<evidence type="ECO:0000313" key="1">
    <source>
        <dbReference type="EMBL" id="KAF2188897.1"/>
    </source>
</evidence>
<reference evidence="1" key="1">
    <citation type="journal article" date="2020" name="Stud. Mycol.">
        <title>101 Dothideomycetes genomes: a test case for predicting lifestyles and emergence of pathogens.</title>
        <authorList>
            <person name="Haridas S."/>
            <person name="Albert R."/>
            <person name="Binder M."/>
            <person name="Bloem J."/>
            <person name="Labutti K."/>
            <person name="Salamov A."/>
            <person name="Andreopoulos B."/>
            <person name="Baker S."/>
            <person name="Barry K."/>
            <person name="Bills G."/>
            <person name="Bluhm B."/>
            <person name="Cannon C."/>
            <person name="Castanera R."/>
            <person name="Culley D."/>
            <person name="Daum C."/>
            <person name="Ezra D."/>
            <person name="Gonzalez J."/>
            <person name="Henrissat B."/>
            <person name="Kuo A."/>
            <person name="Liang C."/>
            <person name="Lipzen A."/>
            <person name="Lutzoni F."/>
            <person name="Magnuson J."/>
            <person name="Mondo S."/>
            <person name="Nolan M."/>
            <person name="Ohm R."/>
            <person name="Pangilinan J."/>
            <person name="Park H.-J."/>
            <person name="Ramirez L."/>
            <person name="Alfaro M."/>
            <person name="Sun H."/>
            <person name="Tritt A."/>
            <person name="Yoshinaga Y."/>
            <person name="Zwiers L.-H."/>
            <person name="Turgeon B."/>
            <person name="Goodwin S."/>
            <person name="Spatafora J."/>
            <person name="Crous P."/>
            <person name="Grigoriev I."/>
        </authorList>
    </citation>
    <scope>NUCLEOTIDE SEQUENCE</scope>
    <source>
        <strain evidence="1">CBS 207.26</strain>
    </source>
</reference>
<name>A0A6A6EA97_9PEZI</name>
<dbReference type="EMBL" id="ML994622">
    <property type="protein sequence ID" value="KAF2188897.1"/>
    <property type="molecule type" value="Genomic_DNA"/>
</dbReference>
<dbReference type="OrthoDB" id="195446at2759"/>
<keyword evidence="2" id="KW-1185">Reference proteome</keyword>
<dbReference type="Proteomes" id="UP000800200">
    <property type="component" value="Unassembled WGS sequence"/>
</dbReference>
<evidence type="ECO:0000313" key="2">
    <source>
        <dbReference type="Proteomes" id="UP000800200"/>
    </source>
</evidence>
<gene>
    <name evidence="1" type="ORF">K469DRAFT_72762</name>
</gene>
<dbReference type="AlphaFoldDB" id="A0A6A6EA97"/>
<accession>A0A6A6EA97</accession>
<proteinExistence type="predicted"/>
<sequence>RIQRLISRQPALHSSHSTSWKVGFAERLRSNRLYDYASRNWAHHARGASTSIPDIISFLQRKAQADASSQALLVVKLYPHTQSIAKNSRGK</sequence>